<dbReference type="GO" id="GO:0006355">
    <property type="term" value="P:regulation of DNA-templated transcription"/>
    <property type="evidence" value="ECO:0000318"/>
    <property type="project" value="GO_Central"/>
</dbReference>
<dbReference type="Proteomes" id="UP000215914">
    <property type="component" value="Unassembled WGS sequence"/>
</dbReference>
<sequence>MPSFDPLIFTRLHTYSKGVFQNQEINSRGALPLLYEGDGSGTKYNTAHGFSFSTGDHQVEDVPSKYFHSLETLFLDTTPPFPSYEHMMQELADIESQYSELIKPQIQSHEEAVEHETSGPKMSTNEIIRLGGERFIQSYSTSTNNILIMNHPYGSSFSGLSDEEVKDVQLIVNLLLSAEKVTQQQFERSIKLLDWCDTLSCSSGNPVQRVVHYFSKALREKINKETGRVSTCGSGKEHVENLAGRLMRPNPASVFIYDKLPLFQAGLFSGVQALVDGVSGSKNVHVIDLTLKQGVQCTILMQALVSQPHCPVEHLKITAVGTDFKQETEQTGEWLKSFAESINLSFSFNLVIVEDMLDFDKDLLELDPDEAVGVYSSYGLSSMIAQQDRLESLMKVIKSVDPRVMVMHEVAANLNSPNFVNRFIEGLFYFGALFDSLENYLGREDYSRSFTESMYFGKGIMNIVASEGAERVVRHVNINVWRMFFARFGMKEVEPSMSSLFQANLVVEKFLCESSCTFERDGDSLVICWKGIPVQSVSVWKF</sequence>
<reference evidence="4" key="1">
    <citation type="journal article" date="2017" name="Nature">
        <title>The sunflower genome provides insights into oil metabolism, flowering and Asterid evolution.</title>
        <authorList>
            <person name="Badouin H."/>
            <person name="Gouzy J."/>
            <person name="Grassa C.J."/>
            <person name="Murat F."/>
            <person name="Staton S.E."/>
            <person name="Cottret L."/>
            <person name="Lelandais-Briere C."/>
            <person name="Owens G.L."/>
            <person name="Carrere S."/>
            <person name="Mayjonade B."/>
            <person name="Legrand L."/>
            <person name="Gill N."/>
            <person name="Kane N.C."/>
            <person name="Bowers J.E."/>
            <person name="Hubner S."/>
            <person name="Bellec A."/>
            <person name="Berard A."/>
            <person name="Berges H."/>
            <person name="Blanchet N."/>
            <person name="Boniface M.C."/>
            <person name="Brunel D."/>
            <person name="Catrice O."/>
            <person name="Chaidir N."/>
            <person name="Claudel C."/>
            <person name="Donnadieu C."/>
            <person name="Faraut T."/>
            <person name="Fievet G."/>
            <person name="Helmstetter N."/>
            <person name="King M."/>
            <person name="Knapp S.J."/>
            <person name="Lai Z."/>
            <person name="Le Paslier M.C."/>
            <person name="Lippi Y."/>
            <person name="Lorenzon L."/>
            <person name="Mandel J.R."/>
            <person name="Marage G."/>
            <person name="Marchand G."/>
            <person name="Marquand E."/>
            <person name="Bret-Mestries E."/>
            <person name="Morien E."/>
            <person name="Nambeesan S."/>
            <person name="Nguyen T."/>
            <person name="Pegot-Espagnet P."/>
            <person name="Pouilly N."/>
            <person name="Raftis F."/>
            <person name="Sallet E."/>
            <person name="Schiex T."/>
            <person name="Thomas J."/>
            <person name="Vandecasteele C."/>
            <person name="Vares D."/>
            <person name="Vear F."/>
            <person name="Vautrin S."/>
            <person name="Crespi M."/>
            <person name="Mangin B."/>
            <person name="Burke J.M."/>
            <person name="Salse J."/>
            <person name="Munos S."/>
            <person name="Vincourt P."/>
            <person name="Rieseberg L.H."/>
            <person name="Langlade N.B."/>
        </authorList>
    </citation>
    <scope>NUCLEOTIDE SEQUENCE</scope>
    <source>
        <tissue evidence="4">Leaves</tissue>
    </source>
</reference>
<dbReference type="EMBL" id="MNCJ02000328">
    <property type="protein sequence ID" value="KAF5772621.1"/>
    <property type="molecule type" value="Genomic_DNA"/>
</dbReference>
<name>A0A9K3EFH6_HELAN</name>
<evidence type="ECO:0000256" key="2">
    <source>
        <dbReference type="ARBA" id="ARBA00023163"/>
    </source>
</evidence>
<organism evidence="4 5">
    <name type="scientific">Helianthus annuus</name>
    <name type="common">Common sunflower</name>
    <dbReference type="NCBI Taxonomy" id="4232"/>
    <lineage>
        <taxon>Eukaryota</taxon>
        <taxon>Viridiplantae</taxon>
        <taxon>Streptophyta</taxon>
        <taxon>Embryophyta</taxon>
        <taxon>Tracheophyta</taxon>
        <taxon>Spermatophyta</taxon>
        <taxon>Magnoliopsida</taxon>
        <taxon>eudicotyledons</taxon>
        <taxon>Gunneridae</taxon>
        <taxon>Pentapetalae</taxon>
        <taxon>asterids</taxon>
        <taxon>campanulids</taxon>
        <taxon>Asterales</taxon>
        <taxon>Asteraceae</taxon>
        <taxon>Asteroideae</taxon>
        <taxon>Heliantheae alliance</taxon>
        <taxon>Heliantheae</taxon>
        <taxon>Helianthus</taxon>
    </lineage>
</organism>
<evidence type="ECO:0000313" key="4">
    <source>
        <dbReference type="EMBL" id="KAF5772621.1"/>
    </source>
</evidence>
<comment type="caution">
    <text evidence="4">The sequence shown here is derived from an EMBL/GenBank/DDBJ whole genome shotgun (WGS) entry which is preliminary data.</text>
</comment>
<evidence type="ECO:0000313" key="5">
    <source>
        <dbReference type="Proteomes" id="UP000215914"/>
    </source>
</evidence>
<evidence type="ECO:0000256" key="3">
    <source>
        <dbReference type="PROSITE-ProRule" id="PRU01191"/>
    </source>
</evidence>
<proteinExistence type="inferred from homology"/>
<accession>A0A9K3EFH6</accession>
<dbReference type="Gramene" id="mRNA:HanXRQr2_Chr13g0579301">
    <property type="protein sequence ID" value="CDS:HanXRQr2_Chr13g0579301.1"/>
    <property type="gene ID" value="HanXRQr2_Chr13g0579301"/>
</dbReference>
<dbReference type="OrthoDB" id="770224at2759"/>
<dbReference type="GO" id="GO:0003700">
    <property type="term" value="F:DNA-binding transcription factor activity"/>
    <property type="evidence" value="ECO:0000318"/>
    <property type="project" value="GO_Central"/>
</dbReference>
<reference evidence="4" key="2">
    <citation type="submission" date="2020-06" db="EMBL/GenBank/DDBJ databases">
        <title>Helianthus annuus Genome sequencing and assembly Release 2.</title>
        <authorList>
            <person name="Gouzy J."/>
            <person name="Langlade N."/>
            <person name="Munos S."/>
        </authorList>
    </citation>
    <scope>NUCLEOTIDE SEQUENCE</scope>
    <source>
        <tissue evidence="4">Leaves</tissue>
    </source>
</reference>
<dbReference type="InterPro" id="IPR005202">
    <property type="entry name" value="TF_GRAS"/>
</dbReference>
<dbReference type="Pfam" id="PF03514">
    <property type="entry name" value="GRAS"/>
    <property type="match status" value="1"/>
</dbReference>
<keyword evidence="2" id="KW-0804">Transcription</keyword>
<feature type="region of interest" description="Leucine repeat II (LRII)" evidence="3">
    <location>
        <begin position="330"/>
        <end position="362"/>
    </location>
</feature>
<comment type="caution">
    <text evidence="3">Lacks conserved residue(s) required for the propagation of feature annotation.</text>
</comment>
<dbReference type="AlphaFoldDB" id="A0A9K3EFH6"/>
<dbReference type="GO" id="GO:0005634">
    <property type="term" value="C:nucleus"/>
    <property type="evidence" value="ECO:0000318"/>
    <property type="project" value="GO_Central"/>
</dbReference>
<evidence type="ECO:0000256" key="1">
    <source>
        <dbReference type="ARBA" id="ARBA00023015"/>
    </source>
</evidence>
<keyword evidence="5" id="KW-1185">Reference proteome</keyword>
<gene>
    <name evidence="4" type="ORF">HanXRQr2_Chr13g0579301</name>
</gene>
<feature type="short sequence motif" description="VHIID" evidence="3">
    <location>
        <begin position="284"/>
        <end position="288"/>
    </location>
</feature>
<comment type="similarity">
    <text evidence="3">Belongs to the GRAS family.</text>
</comment>
<protein>
    <submittedName>
        <fullName evidence="4">Transcription factor GRAS family</fullName>
    </submittedName>
</protein>
<keyword evidence="1" id="KW-0805">Transcription regulation</keyword>
<dbReference type="PANTHER" id="PTHR31636">
    <property type="entry name" value="OSJNBA0084A10.13 PROTEIN-RELATED"/>
    <property type="match status" value="1"/>
</dbReference>
<feature type="region of interest" description="SAW" evidence="3">
    <location>
        <begin position="465"/>
        <end position="541"/>
    </location>
</feature>
<dbReference type="PROSITE" id="PS50985">
    <property type="entry name" value="GRAS"/>
    <property type="match status" value="1"/>
</dbReference>
<dbReference type="GO" id="GO:0043565">
    <property type="term" value="F:sequence-specific DNA binding"/>
    <property type="evidence" value="ECO:0000318"/>
    <property type="project" value="GO_Central"/>
</dbReference>